<keyword evidence="3" id="KW-1185">Reference proteome</keyword>
<organism evidence="2 3">
    <name type="scientific">Dendrothele bispora (strain CBS 962.96)</name>
    <dbReference type="NCBI Taxonomy" id="1314807"/>
    <lineage>
        <taxon>Eukaryota</taxon>
        <taxon>Fungi</taxon>
        <taxon>Dikarya</taxon>
        <taxon>Basidiomycota</taxon>
        <taxon>Agaricomycotina</taxon>
        <taxon>Agaricomycetes</taxon>
        <taxon>Agaricomycetidae</taxon>
        <taxon>Agaricales</taxon>
        <taxon>Agaricales incertae sedis</taxon>
        <taxon>Dendrothele</taxon>
    </lineage>
</organism>
<reference evidence="2 3" key="1">
    <citation type="journal article" date="2019" name="Nat. Ecol. Evol.">
        <title>Megaphylogeny resolves global patterns of mushroom evolution.</title>
        <authorList>
            <person name="Varga T."/>
            <person name="Krizsan K."/>
            <person name="Foldi C."/>
            <person name="Dima B."/>
            <person name="Sanchez-Garcia M."/>
            <person name="Sanchez-Ramirez S."/>
            <person name="Szollosi G.J."/>
            <person name="Szarkandi J.G."/>
            <person name="Papp V."/>
            <person name="Albert L."/>
            <person name="Andreopoulos W."/>
            <person name="Angelini C."/>
            <person name="Antonin V."/>
            <person name="Barry K.W."/>
            <person name="Bougher N.L."/>
            <person name="Buchanan P."/>
            <person name="Buyck B."/>
            <person name="Bense V."/>
            <person name="Catcheside P."/>
            <person name="Chovatia M."/>
            <person name="Cooper J."/>
            <person name="Damon W."/>
            <person name="Desjardin D."/>
            <person name="Finy P."/>
            <person name="Geml J."/>
            <person name="Haridas S."/>
            <person name="Hughes K."/>
            <person name="Justo A."/>
            <person name="Karasinski D."/>
            <person name="Kautmanova I."/>
            <person name="Kiss B."/>
            <person name="Kocsube S."/>
            <person name="Kotiranta H."/>
            <person name="LaButti K.M."/>
            <person name="Lechner B.E."/>
            <person name="Liimatainen K."/>
            <person name="Lipzen A."/>
            <person name="Lukacs Z."/>
            <person name="Mihaltcheva S."/>
            <person name="Morgado L.N."/>
            <person name="Niskanen T."/>
            <person name="Noordeloos M.E."/>
            <person name="Ohm R.A."/>
            <person name="Ortiz-Santana B."/>
            <person name="Ovrebo C."/>
            <person name="Racz N."/>
            <person name="Riley R."/>
            <person name="Savchenko A."/>
            <person name="Shiryaev A."/>
            <person name="Soop K."/>
            <person name="Spirin V."/>
            <person name="Szebenyi C."/>
            <person name="Tomsovsky M."/>
            <person name="Tulloss R.E."/>
            <person name="Uehling J."/>
            <person name="Grigoriev I.V."/>
            <person name="Vagvolgyi C."/>
            <person name="Papp T."/>
            <person name="Martin F.M."/>
            <person name="Miettinen O."/>
            <person name="Hibbett D.S."/>
            <person name="Nagy L.G."/>
        </authorList>
    </citation>
    <scope>NUCLEOTIDE SEQUENCE [LARGE SCALE GENOMIC DNA]</scope>
    <source>
        <strain evidence="2 3">CBS 962.96</strain>
    </source>
</reference>
<feature type="compositionally biased region" description="Low complexity" evidence="1">
    <location>
        <begin position="94"/>
        <end position="114"/>
    </location>
</feature>
<proteinExistence type="predicted"/>
<feature type="compositionally biased region" description="Polar residues" evidence="1">
    <location>
        <begin position="48"/>
        <end position="64"/>
    </location>
</feature>
<dbReference type="Proteomes" id="UP000297245">
    <property type="component" value="Unassembled WGS sequence"/>
</dbReference>
<dbReference type="EMBL" id="ML179123">
    <property type="protein sequence ID" value="THU99182.1"/>
    <property type="molecule type" value="Genomic_DNA"/>
</dbReference>
<evidence type="ECO:0000256" key="1">
    <source>
        <dbReference type="SAM" id="MobiDB-lite"/>
    </source>
</evidence>
<feature type="compositionally biased region" description="Pro residues" evidence="1">
    <location>
        <begin position="79"/>
        <end position="93"/>
    </location>
</feature>
<dbReference type="AlphaFoldDB" id="A0A4S8M9U4"/>
<gene>
    <name evidence="2" type="ORF">K435DRAFT_855865</name>
</gene>
<sequence length="132" mass="14175">MTGERDRPDPSLMLPDGEKRNKKRKVQDGAAPDADPSTTKARKHPATATCNVNTGKKSASSSSEPQKDNVTHPNIPSVEPIPSPAAHPTPPSHPNTATTTPVTPSSTAKPVEVINIDEEEEIRSFQHRLSMP</sequence>
<evidence type="ECO:0000313" key="3">
    <source>
        <dbReference type="Proteomes" id="UP000297245"/>
    </source>
</evidence>
<feature type="region of interest" description="Disordered" evidence="1">
    <location>
        <begin position="1"/>
        <end position="132"/>
    </location>
</feature>
<protein>
    <submittedName>
        <fullName evidence="2">Uncharacterized protein</fullName>
    </submittedName>
</protein>
<accession>A0A4S8M9U4</accession>
<name>A0A4S8M9U4_DENBC</name>
<feature type="non-terminal residue" evidence="2">
    <location>
        <position position="132"/>
    </location>
</feature>
<evidence type="ECO:0000313" key="2">
    <source>
        <dbReference type="EMBL" id="THU99182.1"/>
    </source>
</evidence>